<evidence type="ECO:0008006" key="4">
    <source>
        <dbReference type="Google" id="ProtNLM"/>
    </source>
</evidence>
<dbReference type="Proteomes" id="UP000663920">
    <property type="component" value="Chromosome"/>
</dbReference>
<organism evidence="2 3">
    <name type="scientific">Polaribacter cellanae</name>
    <dbReference type="NCBI Taxonomy" id="2818493"/>
    <lineage>
        <taxon>Bacteria</taxon>
        <taxon>Pseudomonadati</taxon>
        <taxon>Bacteroidota</taxon>
        <taxon>Flavobacteriia</taxon>
        <taxon>Flavobacteriales</taxon>
        <taxon>Flavobacteriaceae</taxon>
    </lineage>
</organism>
<keyword evidence="3" id="KW-1185">Reference proteome</keyword>
<feature type="chain" id="PRO_5037239344" description="DUF4412 domain-containing protein" evidence="1">
    <location>
        <begin position="19"/>
        <end position="244"/>
    </location>
</feature>
<proteinExistence type="predicted"/>
<dbReference type="AlphaFoldDB" id="A0A975CP44"/>
<dbReference type="EMBL" id="CP071869">
    <property type="protein sequence ID" value="QTE22780.1"/>
    <property type="molecule type" value="Genomic_DNA"/>
</dbReference>
<evidence type="ECO:0000313" key="3">
    <source>
        <dbReference type="Proteomes" id="UP000663920"/>
    </source>
</evidence>
<feature type="signal peptide" evidence="1">
    <location>
        <begin position="1"/>
        <end position="18"/>
    </location>
</feature>
<protein>
    <recommendedName>
        <fullName evidence="4">DUF4412 domain-containing protein</fullName>
    </recommendedName>
</protein>
<name>A0A975CP44_9FLAO</name>
<accession>A0A975CP44</accession>
<reference evidence="2 3" key="1">
    <citation type="submission" date="2021-03" db="EMBL/GenBank/DDBJ databases">
        <title>Complete genome of Polaribacter_sp.SM13.</title>
        <authorList>
            <person name="Jeong S.W."/>
            <person name="Bae J.W."/>
        </authorList>
    </citation>
    <scope>NUCLEOTIDE SEQUENCE [LARGE SCALE GENOMIC DNA]</scope>
    <source>
        <strain evidence="2 3">SM13</strain>
    </source>
</reference>
<dbReference type="RefSeq" id="WP_208078729.1">
    <property type="nucleotide sequence ID" value="NZ_CP071869.1"/>
</dbReference>
<evidence type="ECO:0000256" key="1">
    <source>
        <dbReference type="SAM" id="SignalP"/>
    </source>
</evidence>
<dbReference type="KEGG" id="pcea:J3359_00420"/>
<sequence length="244" mass="26671">MKKLLFLFVLVATVNATAQETALLRLNYAKGDTYKIDMKVTQNAGAAMSSTIMMTMKQNITSVTGDVFTSNMKISKMSMDMMQGGQIMSYDSSKKEEDLDETGKMMATQMGPFLKANFTSKGNNRGEVLETKVEPNVPGAEEMLKQSGNVVYPKETVKVGTEWSMEKNEKGMELKFTYKVVEITASNVKLDVTGTVGGMATGTISGNMNINRKSGIPTNSKIDMKMALQGQEIITGVVSKMVKM</sequence>
<evidence type="ECO:0000313" key="2">
    <source>
        <dbReference type="EMBL" id="QTE22780.1"/>
    </source>
</evidence>
<keyword evidence="1" id="KW-0732">Signal</keyword>
<gene>
    <name evidence="2" type="ORF">J3359_00420</name>
</gene>